<name>A0A7R9DFF3_TIMPO</name>
<dbReference type="GO" id="GO:0003824">
    <property type="term" value="F:catalytic activity"/>
    <property type="evidence" value="ECO:0007669"/>
    <property type="project" value="InterPro"/>
</dbReference>
<dbReference type="AlphaFoldDB" id="A0A7R9DFF3"/>
<evidence type="ECO:0000256" key="1">
    <source>
        <dbReference type="SAM" id="MobiDB-lite"/>
    </source>
</evidence>
<gene>
    <name evidence="3" type="ORF">TPSB3V08_LOCUS9234</name>
</gene>
<feature type="compositionally biased region" description="Polar residues" evidence="1">
    <location>
        <begin position="82"/>
        <end position="92"/>
    </location>
</feature>
<dbReference type="EMBL" id="OD007200">
    <property type="protein sequence ID" value="CAD7413765.1"/>
    <property type="molecule type" value="Genomic_DNA"/>
</dbReference>
<feature type="domain" description="Endonuclease/exonuclease/phosphatase" evidence="2">
    <location>
        <begin position="110"/>
        <end position="242"/>
    </location>
</feature>
<dbReference type="Gene3D" id="3.60.10.10">
    <property type="entry name" value="Endonuclease/exonuclease/phosphatase"/>
    <property type="match status" value="1"/>
</dbReference>
<dbReference type="Pfam" id="PF03372">
    <property type="entry name" value="Exo_endo_phos"/>
    <property type="match status" value="1"/>
</dbReference>
<accession>A0A7R9DFF3</accession>
<proteinExistence type="predicted"/>
<organism evidence="3">
    <name type="scientific">Timema poppense</name>
    <name type="common">Walking stick</name>
    <dbReference type="NCBI Taxonomy" id="170557"/>
    <lineage>
        <taxon>Eukaryota</taxon>
        <taxon>Metazoa</taxon>
        <taxon>Ecdysozoa</taxon>
        <taxon>Arthropoda</taxon>
        <taxon>Hexapoda</taxon>
        <taxon>Insecta</taxon>
        <taxon>Pterygota</taxon>
        <taxon>Neoptera</taxon>
        <taxon>Polyneoptera</taxon>
        <taxon>Phasmatodea</taxon>
        <taxon>Timematodea</taxon>
        <taxon>Timematoidea</taxon>
        <taxon>Timematidae</taxon>
        <taxon>Timema</taxon>
    </lineage>
</organism>
<sequence>MTLHRDLEMPTIKDHLRKMPQSFYDRLPGAPNTFIQGLGNYVIEPRRHTHYLVTSLFVYEIPRSSDASAVPREDYSKELEDSTWTAKSTSPSGHHKLNGSKTLYTTESGPSANGLLTQAQELEDIFKTYVIDLAFINETHPNPEKNVFFYGYNTYRTNRPQGRGGGTAVMIKFQLPPYQHNFQNLQYIEATATNISSNGSVRFTAIYKPPTKTLLPQDFDDITDVDQLFLADHADTHDDIVVASDEPTHCPPNYFHRPEIIYVALTNIRVTLEDMTILKELDLELNPILHWDEFRITLKDTLPELQVIDTIEQADATIQLFTTTTHRTPQHRTLYNRLRVQVRRRIKDIKLNNWNTYVTETPLDRYSLWEVTQQLRGNTRIKTVPAIHGEHGMAYDSAEMAEAIAMVLEK</sequence>
<dbReference type="InterPro" id="IPR036691">
    <property type="entry name" value="Endo/exonu/phosph_ase_sf"/>
</dbReference>
<evidence type="ECO:0000259" key="2">
    <source>
        <dbReference type="Pfam" id="PF03372"/>
    </source>
</evidence>
<evidence type="ECO:0000313" key="3">
    <source>
        <dbReference type="EMBL" id="CAD7413765.1"/>
    </source>
</evidence>
<reference evidence="3" key="1">
    <citation type="submission" date="2020-11" db="EMBL/GenBank/DDBJ databases">
        <authorList>
            <person name="Tran Van P."/>
        </authorList>
    </citation>
    <scope>NUCLEOTIDE SEQUENCE</scope>
</reference>
<protein>
    <recommendedName>
        <fullName evidence="2">Endonuclease/exonuclease/phosphatase domain-containing protein</fullName>
    </recommendedName>
</protein>
<dbReference type="InterPro" id="IPR005135">
    <property type="entry name" value="Endo/exonuclease/phosphatase"/>
</dbReference>
<feature type="region of interest" description="Disordered" evidence="1">
    <location>
        <begin position="81"/>
        <end position="107"/>
    </location>
</feature>
<dbReference type="SUPFAM" id="SSF56219">
    <property type="entry name" value="DNase I-like"/>
    <property type="match status" value="1"/>
</dbReference>